<comment type="similarity">
    <text evidence="1">Belongs to the universal ribosomal protein uL13 family.</text>
</comment>
<dbReference type="NCBIfam" id="TIGR01066">
    <property type="entry name" value="rplM_bact"/>
    <property type="match status" value="1"/>
</dbReference>
<proteinExistence type="inferred from homology"/>
<feature type="non-terminal residue" evidence="4">
    <location>
        <position position="119"/>
    </location>
</feature>
<dbReference type="GO" id="GO:0003735">
    <property type="term" value="F:structural constituent of ribosome"/>
    <property type="evidence" value="ECO:0007669"/>
    <property type="project" value="InterPro"/>
</dbReference>
<protein>
    <recommendedName>
        <fullName evidence="5">50S ribosomal protein L13</fullName>
    </recommendedName>
</protein>
<evidence type="ECO:0000256" key="2">
    <source>
        <dbReference type="ARBA" id="ARBA00022980"/>
    </source>
</evidence>
<evidence type="ECO:0000313" key="4">
    <source>
        <dbReference type="EMBL" id="SVC24726.1"/>
    </source>
</evidence>
<accession>A0A382KKN9</accession>
<dbReference type="CDD" id="cd00392">
    <property type="entry name" value="Ribosomal_L13"/>
    <property type="match status" value="1"/>
</dbReference>
<dbReference type="InterPro" id="IPR036899">
    <property type="entry name" value="Ribosomal_uL13_sf"/>
</dbReference>
<dbReference type="InterPro" id="IPR005822">
    <property type="entry name" value="Ribosomal_uL13"/>
</dbReference>
<dbReference type="PROSITE" id="PS00783">
    <property type="entry name" value="RIBOSOMAL_L13"/>
    <property type="match status" value="1"/>
</dbReference>
<dbReference type="GO" id="GO:0017148">
    <property type="term" value="P:negative regulation of translation"/>
    <property type="evidence" value="ECO:0007669"/>
    <property type="project" value="TreeGrafter"/>
</dbReference>
<dbReference type="HAMAP" id="MF_01366">
    <property type="entry name" value="Ribosomal_uL13"/>
    <property type="match status" value="1"/>
</dbReference>
<name>A0A382KKN9_9ZZZZ</name>
<keyword evidence="2" id="KW-0689">Ribosomal protein</keyword>
<dbReference type="GO" id="GO:0003729">
    <property type="term" value="F:mRNA binding"/>
    <property type="evidence" value="ECO:0007669"/>
    <property type="project" value="TreeGrafter"/>
</dbReference>
<dbReference type="PANTHER" id="PTHR11545">
    <property type="entry name" value="RIBOSOMAL PROTEIN L13"/>
    <property type="match status" value="1"/>
</dbReference>
<dbReference type="GO" id="GO:0022625">
    <property type="term" value="C:cytosolic large ribosomal subunit"/>
    <property type="evidence" value="ECO:0007669"/>
    <property type="project" value="TreeGrafter"/>
</dbReference>
<organism evidence="4">
    <name type="scientific">marine metagenome</name>
    <dbReference type="NCBI Taxonomy" id="408172"/>
    <lineage>
        <taxon>unclassified sequences</taxon>
        <taxon>metagenomes</taxon>
        <taxon>ecological metagenomes</taxon>
    </lineage>
</organism>
<dbReference type="SUPFAM" id="SSF52161">
    <property type="entry name" value="Ribosomal protein L13"/>
    <property type="match status" value="1"/>
</dbReference>
<dbReference type="EMBL" id="UINC01081150">
    <property type="protein sequence ID" value="SVC24726.1"/>
    <property type="molecule type" value="Genomic_DNA"/>
</dbReference>
<gene>
    <name evidence="4" type="ORF">METZ01_LOCUS277580</name>
</gene>
<dbReference type="GO" id="GO:0006412">
    <property type="term" value="P:translation"/>
    <property type="evidence" value="ECO:0007669"/>
    <property type="project" value="InterPro"/>
</dbReference>
<evidence type="ECO:0000256" key="1">
    <source>
        <dbReference type="ARBA" id="ARBA00006227"/>
    </source>
</evidence>
<dbReference type="PIRSF" id="PIRSF002181">
    <property type="entry name" value="Ribosomal_L13"/>
    <property type="match status" value="1"/>
</dbReference>
<dbReference type="PANTHER" id="PTHR11545:SF2">
    <property type="entry name" value="LARGE RIBOSOMAL SUBUNIT PROTEIN UL13M"/>
    <property type="match status" value="1"/>
</dbReference>
<evidence type="ECO:0000256" key="3">
    <source>
        <dbReference type="ARBA" id="ARBA00023274"/>
    </source>
</evidence>
<dbReference type="InterPro" id="IPR005823">
    <property type="entry name" value="Ribosomal_uL13_bac-type"/>
</dbReference>
<dbReference type="Gene3D" id="3.90.1180.10">
    <property type="entry name" value="Ribosomal protein L13"/>
    <property type="match status" value="1"/>
</dbReference>
<evidence type="ECO:0008006" key="5">
    <source>
        <dbReference type="Google" id="ProtNLM"/>
    </source>
</evidence>
<keyword evidence="3" id="KW-0687">Ribonucleoprotein</keyword>
<dbReference type="InterPro" id="IPR023563">
    <property type="entry name" value="Ribosomal_uL13_CS"/>
</dbReference>
<dbReference type="Pfam" id="PF00572">
    <property type="entry name" value="Ribosomal_L13"/>
    <property type="match status" value="1"/>
</dbReference>
<dbReference type="AlphaFoldDB" id="A0A382KKN9"/>
<sequence length="119" mass="13621">MGRVASEVASLILGKHKPTFEPHLDDGDFVIVINASSVRLTGRKAEQNRYYRHSGYPGNLRERTWAEQMERRPEFVIENAVYGMLPKGSLGHRLRRHLKVYAGSDHPHQSQLTSKQKEV</sequence>
<reference evidence="4" key="1">
    <citation type="submission" date="2018-05" db="EMBL/GenBank/DDBJ databases">
        <authorList>
            <person name="Lanie J.A."/>
            <person name="Ng W.-L."/>
            <person name="Kazmierczak K.M."/>
            <person name="Andrzejewski T.M."/>
            <person name="Davidsen T.M."/>
            <person name="Wayne K.J."/>
            <person name="Tettelin H."/>
            <person name="Glass J.I."/>
            <person name="Rusch D."/>
            <person name="Podicherti R."/>
            <person name="Tsui H.-C.T."/>
            <person name="Winkler M.E."/>
        </authorList>
    </citation>
    <scope>NUCLEOTIDE SEQUENCE</scope>
</reference>